<proteinExistence type="predicted"/>
<organism evidence="1">
    <name type="scientific">hydrothermal vent metagenome</name>
    <dbReference type="NCBI Taxonomy" id="652676"/>
    <lineage>
        <taxon>unclassified sequences</taxon>
        <taxon>metagenomes</taxon>
        <taxon>ecological metagenomes</taxon>
    </lineage>
</organism>
<dbReference type="EMBL" id="UOFG01000139">
    <property type="protein sequence ID" value="VAW61139.1"/>
    <property type="molecule type" value="Genomic_DNA"/>
</dbReference>
<accession>A0A3B0XHN9</accession>
<name>A0A3B0XHN9_9ZZZZ</name>
<dbReference type="AlphaFoldDB" id="A0A3B0XHN9"/>
<reference evidence="1" key="1">
    <citation type="submission" date="2018-06" db="EMBL/GenBank/DDBJ databases">
        <authorList>
            <person name="Zhirakovskaya E."/>
        </authorList>
    </citation>
    <scope>NUCLEOTIDE SEQUENCE</scope>
</reference>
<gene>
    <name evidence="1" type="ORF">MNBD_GAMMA11-303</name>
</gene>
<sequence>MNLQNIDLPVVIVGEHVNRVPALRYAPYSDACFLHIQKPVSSKKSTHISLQHLTLLSSLSERENDTPAGDANSITYMHQLAQGAENAVGLFLVCRFSLCSLCPLR</sequence>
<protein>
    <submittedName>
        <fullName evidence="1">Uncharacterized protein</fullName>
    </submittedName>
</protein>
<evidence type="ECO:0000313" key="1">
    <source>
        <dbReference type="EMBL" id="VAW61139.1"/>
    </source>
</evidence>